<evidence type="ECO:0000313" key="4">
    <source>
        <dbReference type="EMBL" id="MFD1603733.1"/>
    </source>
</evidence>
<dbReference type="InterPro" id="IPR011250">
    <property type="entry name" value="OMP/PagP_B-barrel"/>
</dbReference>
<reference evidence="5" key="1">
    <citation type="journal article" date="2019" name="Int. J. Syst. Evol. Microbiol.">
        <title>The Global Catalogue of Microorganisms (GCM) 10K type strain sequencing project: providing services to taxonomists for standard genome sequencing and annotation.</title>
        <authorList>
            <consortium name="The Broad Institute Genomics Platform"/>
            <consortium name="The Broad Institute Genome Sequencing Center for Infectious Disease"/>
            <person name="Wu L."/>
            <person name="Ma J."/>
        </authorList>
    </citation>
    <scope>NUCLEOTIDE SEQUENCE [LARGE SCALE GENOMIC DNA]</scope>
    <source>
        <strain evidence="5">CCUG 70865</strain>
    </source>
</reference>
<feature type="chain" id="PRO_5046873082" evidence="2">
    <location>
        <begin position="19"/>
        <end position="194"/>
    </location>
</feature>
<evidence type="ECO:0000256" key="1">
    <source>
        <dbReference type="ARBA" id="ARBA00022729"/>
    </source>
</evidence>
<dbReference type="Pfam" id="PF13505">
    <property type="entry name" value="OMP_b-brl"/>
    <property type="match status" value="1"/>
</dbReference>
<dbReference type="InterPro" id="IPR027385">
    <property type="entry name" value="Beta-barrel_OMP"/>
</dbReference>
<keyword evidence="1 2" id="KW-0732">Signal</keyword>
<dbReference type="SUPFAM" id="SSF56925">
    <property type="entry name" value="OMPA-like"/>
    <property type="match status" value="1"/>
</dbReference>
<feature type="domain" description="Outer membrane protein beta-barrel" evidence="3">
    <location>
        <begin position="6"/>
        <end position="186"/>
    </location>
</feature>
<dbReference type="Proteomes" id="UP001597138">
    <property type="component" value="Unassembled WGS sequence"/>
</dbReference>
<evidence type="ECO:0000259" key="3">
    <source>
        <dbReference type="Pfam" id="PF13505"/>
    </source>
</evidence>
<sequence length="194" mass="21582">MKRMLLIVAIAMCSYANAQKGSVLVMGSIDYNSQKTSYDAGDTTQNSFGFSPKVGYQFHENWTAGIEASAGSYKYENYTSGVQKTTNFSVGGFVRYSKPLNETFSFYTDLGLGYLTRKETRNYPLAPDYEEKGNGMYVNVTPALFINVHKGFGLNFNIGGLGYNALSFDNNEREDKNFSFTLGRSFSIGISKNF</sequence>
<feature type="signal peptide" evidence="2">
    <location>
        <begin position="1"/>
        <end position="18"/>
    </location>
</feature>
<protein>
    <submittedName>
        <fullName evidence="4">Outer membrane beta-barrel protein</fullName>
    </submittedName>
</protein>
<comment type="caution">
    <text evidence="4">The sequence shown here is derived from an EMBL/GenBank/DDBJ whole genome shotgun (WGS) entry which is preliminary data.</text>
</comment>
<organism evidence="4 5">
    <name type="scientific">Flavobacterium artemisiae</name>
    <dbReference type="NCBI Taxonomy" id="2126556"/>
    <lineage>
        <taxon>Bacteria</taxon>
        <taxon>Pseudomonadati</taxon>
        <taxon>Bacteroidota</taxon>
        <taxon>Flavobacteriia</taxon>
        <taxon>Flavobacteriales</taxon>
        <taxon>Flavobacteriaceae</taxon>
        <taxon>Flavobacterium</taxon>
    </lineage>
</organism>
<name>A0ABW4HDX0_9FLAO</name>
<keyword evidence="5" id="KW-1185">Reference proteome</keyword>
<dbReference type="RefSeq" id="WP_379814929.1">
    <property type="nucleotide sequence ID" value="NZ_JBHUDZ010000012.1"/>
</dbReference>
<evidence type="ECO:0000256" key="2">
    <source>
        <dbReference type="SAM" id="SignalP"/>
    </source>
</evidence>
<proteinExistence type="predicted"/>
<dbReference type="Gene3D" id="2.40.160.20">
    <property type="match status" value="1"/>
</dbReference>
<dbReference type="EMBL" id="JBHUDZ010000012">
    <property type="protein sequence ID" value="MFD1603733.1"/>
    <property type="molecule type" value="Genomic_DNA"/>
</dbReference>
<accession>A0ABW4HDX0</accession>
<evidence type="ECO:0000313" key="5">
    <source>
        <dbReference type="Proteomes" id="UP001597138"/>
    </source>
</evidence>
<gene>
    <name evidence="4" type="ORF">ACFSC2_13385</name>
</gene>